<protein>
    <submittedName>
        <fullName evidence="6">FGFR1 oncogene partner 2</fullName>
    </submittedName>
</protein>
<dbReference type="PANTHER" id="PTHR12186">
    <property type="entry name" value="SIKE FAMILY MEMBER"/>
    <property type="match status" value="1"/>
</dbReference>
<sequence>MSKPAFDNLVDDVQLLISRMRSREDAADALRQQASKLQAQLLSMRQCREETLGFDEFSKCVSGHPKAQLLMCLAAENKQLEQLRIENKTLRNSLDEHDTALDMIMSKYRGQISKLLRTNQVEQFVQSMMIPKPSDITYQNIPCPTKPTESQSVSHKSKSVKSIPEGSCKVEESKDALVQSLTEQLTTVASIVREVTDQGDAYAAELEEELHRLRSENAGLRELLMISSDHCPDNNISDSVHLPPVNLSSSSSNKDPLQHESMLSYPTRGYNFLSDDDSNSSRRLTCIDDHSLRGGEINRNSYLYDDISCRDSVRGDSSFINDHNTDHSIIDSGDEDVSTVCSGNNSSDESQTPYPLYCRDELNNPDEYT</sequence>
<dbReference type="WBParaSite" id="TREG1_52060.1">
    <property type="protein sequence ID" value="TREG1_52060.1"/>
    <property type="gene ID" value="TREG1_52060"/>
</dbReference>
<dbReference type="PANTHER" id="PTHR12186:SF2">
    <property type="entry name" value="FGFR1 ONCOGENE PARTNER 2 HOMOLOG"/>
    <property type="match status" value="1"/>
</dbReference>
<feature type="compositionally biased region" description="Polar residues" evidence="4">
    <location>
        <begin position="339"/>
        <end position="353"/>
    </location>
</feature>
<dbReference type="Pfam" id="PF05769">
    <property type="entry name" value="SIKE"/>
    <property type="match status" value="1"/>
</dbReference>
<dbReference type="InterPro" id="IPR008555">
    <property type="entry name" value="SIKE"/>
</dbReference>
<feature type="region of interest" description="Disordered" evidence="4">
    <location>
        <begin position="144"/>
        <end position="166"/>
    </location>
</feature>
<proteinExistence type="inferred from homology"/>
<reference evidence="6" key="2">
    <citation type="submission" date="2023-11" db="UniProtKB">
        <authorList>
            <consortium name="WormBaseParasite"/>
        </authorList>
    </citation>
    <scope>IDENTIFICATION</scope>
</reference>
<keyword evidence="5" id="KW-1185">Reference proteome</keyword>
<feature type="region of interest" description="Disordered" evidence="4">
    <location>
        <begin position="325"/>
        <end position="369"/>
    </location>
</feature>
<evidence type="ECO:0000313" key="6">
    <source>
        <dbReference type="WBParaSite" id="TREG1_52060.1"/>
    </source>
</evidence>
<name>A0AA85JZU7_TRIRE</name>
<dbReference type="Proteomes" id="UP000050795">
    <property type="component" value="Unassembled WGS sequence"/>
</dbReference>
<evidence type="ECO:0000256" key="2">
    <source>
        <dbReference type="ARBA" id="ARBA00023054"/>
    </source>
</evidence>
<keyword evidence="2 3" id="KW-0175">Coiled coil</keyword>
<evidence type="ECO:0000256" key="4">
    <source>
        <dbReference type="SAM" id="MobiDB-lite"/>
    </source>
</evidence>
<dbReference type="AlphaFoldDB" id="A0AA85JZU7"/>
<evidence type="ECO:0000256" key="3">
    <source>
        <dbReference type="SAM" id="Coils"/>
    </source>
</evidence>
<organism evidence="5 6">
    <name type="scientific">Trichobilharzia regenti</name>
    <name type="common">Nasal bird schistosome</name>
    <dbReference type="NCBI Taxonomy" id="157069"/>
    <lineage>
        <taxon>Eukaryota</taxon>
        <taxon>Metazoa</taxon>
        <taxon>Spiralia</taxon>
        <taxon>Lophotrochozoa</taxon>
        <taxon>Platyhelminthes</taxon>
        <taxon>Trematoda</taxon>
        <taxon>Digenea</taxon>
        <taxon>Strigeidida</taxon>
        <taxon>Schistosomatoidea</taxon>
        <taxon>Schistosomatidae</taxon>
        <taxon>Trichobilharzia</taxon>
    </lineage>
</organism>
<reference evidence="5" key="1">
    <citation type="submission" date="2022-06" db="EMBL/GenBank/DDBJ databases">
        <authorList>
            <person name="Berger JAMES D."/>
            <person name="Berger JAMES D."/>
        </authorList>
    </citation>
    <scope>NUCLEOTIDE SEQUENCE [LARGE SCALE GENOMIC DNA]</scope>
</reference>
<accession>A0AA85JZU7</accession>
<evidence type="ECO:0000256" key="1">
    <source>
        <dbReference type="ARBA" id="ARBA00005537"/>
    </source>
</evidence>
<feature type="coiled-coil region" evidence="3">
    <location>
        <begin position="73"/>
        <end position="100"/>
    </location>
</feature>
<comment type="similarity">
    <text evidence="1">Belongs to the SIKE family.</text>
</comment>
<evidence type="ECO:0000313" key="5">
    <source>
        <dbReference type="Proteomes" id="UP000050795"/>
    </source>
</evidence>